<accession>A0AAU0ULS4</accession>
<gene>
    <name evidence="2" type="ORF">MFMK1_000937</name>
</gene>
<dbReference type="Proteomes" id="UP001329915">
    <property type="component" value="Chromosome"/>
</dbReference>
<dbReference type="AlphaFoldDB" id="A0AAU0ULS4"/>
<protein>
    <submittedName>
        <fullName evidence="2">DUF1540 domain-containing protein</fullName>
    </submittedName>
</protein>
<organism evidence="2 3">
    <name type="scientific">Metallumcola ferriviriculae</name>
    <dbReference type="NCBI Taxonomy" id="3039180"/>
    <lineage>
        <taxon>Bacteria</taxon>
        <taxon>Bacillati</taxon>
        <taxon>Bacillota</taxon>
        <taxon>Clostridia</taxon>
        <taxon>Neomoorellales</taxon>
        <taxon>Desulfitibacteraceae</taxon>
        <taxon>Metallumcola</taxon>
    </lineage>
</organism>
<dbReference type="RefSeq" id="WP_366923998.1">
    <property type="nucleotide sequence ID" value="NZ_CP121694.1"/>
</dbReference>
<dbReference type="KEGG" id="dbc:MFMK1_000937"/>
<sequence length="51" mass="5817">MDRIRCSVTSCFYQKRDQCSLEKISVVECETGNPLETDCASYKSKNAYVTD</sequence>
<feature type="domain" description="DUF1540" evidence="1">
    <location>
        <begin position="4"/>
        <end position="42"/>
    </location>
</feature>
<evidence type="ECO:0000259" key="1">
    <source>
        <dbReference type="Pfam" id="PF07561"/>
    </source>
</evidence>
<evidence type="ECO:0000313" key="3">
    <source>
        <dbReference type="Proteomes" id="UP001329915"/>
    </source>
</evidence>
<name>A0AAU0ULS4_9FIRM</name>
<keyword evidence="3" id="KW-1185">Reference proteome</keyword>
<proteinExistence type="predicted"/>
<evidence type="ECO:0000313" key="2">
    <source>
        <dbReference type="EMBL" id="WRO21141.1"/>
    </source>
</evidence>
<dbReference type="InterPro" id="IPR011437">
    <property type="entry name" value="DUF1540"/>
</dbReference>
<reference evidence="2 3" key="1">
    <citation type="submission" date="2023-04" db="EMBL/GenBank/DDBJ databases">
        <authorList>
            <person name="Hsu D."/>
        </authorList>
    </citation>
    <scope>NUCLEOTIDE SEQUENCE [LARGE SCALE GENOMIC DNA]</scope>
    <source>
        <strain evidence="2 3">MK1</strain>
    </source>
</reference>
<dbReference type="EMBL" id="CP121694">
    <property type="protein sequence ID" value="WRO21141.1"/>
    <property type="molecule type" value="Genomic_DNA"/>
</dbReference>
<dbReference type="Pfam" id="PF07561">
    <property type="entry name" value="DUF1540"/>
    <property type="match status" value="1"/>
</dbReference>